<feature type="region of interest" description="Disordered" evidence="1">
    <location>
        <begin position="328"/>
        <end position="353"/>
    </location>
</feature>
<reference evidence="2 3" key="1">
    <citation type="submission" date="2023-11" db="EMBL/GenBank/DDBJ databases">
        <title>Draft genome of Azohydromonas lata strain H1 (DSM1123), a polyhydroxyalkanoate producer.</title>
        <authorList>
            <person name="Traversa D."/>
            <person name="D'Addabbo P."/>
            <person name="Pazzani C."/>
            <person name="Manzari C."/>
            <person name="Chiara M."/>
            <person name="Scrascia M."/>
        </authorList>
    </citation>
    <scope>NUCLEOTIDE SEQUENCE [LARGE SCALE GENOMIC DNA]</scope>
    <source>
        <strain evidence="2 3">H1</strain>
    </source>
</reference>
<evidence type="ECO:0000256" key="1">
    <source>
        <dbReference type="SAM" id="MobiDB-lite"/>
    </source>
</evidence>
<evidence type="ECO:0000313" key="3">
    <source>
        <dbReference type="Proteomes" id="UP001293718"/>
    </source>
</evidence>
<proteinExistence type="predicted"/>
<organism evidence="2 3">
    <name type="scientific">Azohydromonas lata</name>
    <dbReference type="NCBI Taxonomy" id="45677"/>
    <lineage>
        <taxon>Bacteria</taxon>
        <taxon>Pseudomonadati</taxon>
        <taxon>Pseudomonadota</taxon>
        <taxon>Betaproteobacteria</taxon>
        <taxon>Burkholderiales</taxon>
        <taxon>Sphaerotilaceae</taxon>
        <taxon>Azohydromonas</taxon>
    </lineage>
</organism>
<evidence type="ECO:0000313" key="2">
    <source>
        <dbReference type="EMBL" id="MDZ5457832.1"/>
    </source>
</evidence>
<dbReference type="Proteomes" id="UP001293718">
    <property type="component" value="Unassembled WGS sequence"/>
</dbReference>
<sequence>MTQGRLEFDAPVQDPIGFDIGWEHARHAITPPQAWLGPGSALRQGWEAGQARFGRRTRAATPAVRDWLQLRLRAWEGGREFEALQVTPLFLRQIDVGHCPITREPLTQSLDRPTDACVDRVFDAAGYAAGNLAVMSRAANLAKGSRDLAGVQAQLQRMARGGLATLDGLSAAQWERVGALVSFVTPLAHEAAARQPLLVLPPPRLRLLNPVQGLQAMLTLQLAQPQWSQRLSCIEALFDAMGLRQDYNLFIHTLIPRLLAAQVRGDPLRTRWALEDAWAHEALNRRWQRLALRLDADAAETLIGRMVARGLAPQGGVLAHASSEQATEGWALDRQGFTRQPPRRRAAQRAAGR</sequence>
<comment type="caution">
    <text evidence="2">The sequence shown here is derived from an EMBL/GenBank/DDBJ whole genome shotgun (WGS) entry which is preliminary data.</text>
</comment>
<accession>A0ABU5IFC9</accession>
<name>A0ABU5IFC9_9BURK</name>
<dbReference type="EMBL" id="JAXOJX010000023">
    <property type="protein sequence ID" value="MDZ5457832.1"/>
    <property type="molecule type" value="Genomic_DNA"/>
</dbReference>
<dbReference type="RefSeq" id="WP_066335737.1">
    <property type="nucleotide sequence ID" value="NZ_JAXOJX010000023.1"/>
</dbReference>
<protein>
    <submittedName>
        <fullName evidence="2">Uncharacterized protein</fullName>
    </submittedName>
</protein>
<feature type="compositionally biased region" description="Basic residues" evidence="1">
    <location>
        <begin position="341"/>
        <end position="353"/>
    </location>
</feature>
<gene>
    <name evidence="2" type="ORF">SM757_14735</name>
</gene>
<keyword evidence="3" id="KW-1185">Reference proteome</keyword>